<dbReference type="Proteomes" id="UP000184130">
    <property type="component" value="Unassembled WGS sequence"/>
</dbReference>
<evidence type="ECO:0000256" key="7">
    <source>
        <dbReference type="PIRSR" id="PIRSR018168-3"/>
    </source>
</evidence>
<dbReference type="PANTHER" id="PTHR40079:SF4">
    <property type="entry name" value="GH26 DOMAIN-CONTAINING PROTEIN-RELATED"/>
    <property type="match status" value="1"/>
</dbReference>
<keyword evidence="4" id="KW-0732">Signal</keyword>
<dbReference type="PIRSF" id="PIRSF018168">
    <property type="entry name" value="Mannan-1_4-beta-mannosidase"/>
    <property type="match status" value="1"/>
</dbReference>
<dbReference type="Pfam" id="PF02156">
    <property type="entry name" value="Glyco_hydro_26"/>
    <property type="match status" value="1"/>
</dbReference>
<dbReference type="EMBL" id="FRBD01000014">
    <property type="protein sequence ID" value="SHK85772.1"/>
    <property type="molecule type" value="Genomic_DNA"/>
</dbReference>
<dbReference type="PROSITE" id="PS51257">
    <property type="entry name" value="PROKAR_LIPOPROTEIN"/>
    <property type="match status" value="1"/>
</dbReference>
<organism evidence="10 11">
    <name type="scientific">Xylanibacter ruminicola</name>
    <name type="common">Prevotella ruminicola</name>
    <dbReference type="NCBI Taxonomy" id="839"/>
    <lineage>
        <taxon>Bacteria</taxon>
        <taxon>Pseudomonadati</taxon>
        <taxon>Bacteroidota</taxon>
        <taxon>Bacteroidia</taxon>
        <taxon>Bacteroidales</taxon>
        <taxon>Prevotellaceae</taxon>
        <taxon>Xylanibacter</taxon>
    </lineage>
</organism>
<dbReference type="InterPro" id="IPR000805">
    <property type="entry name" value="Glyco_hydro_26"/>
</dbReference>
<comment type="catalytic activity">
    <reaction evidence="4">
        <text>Random hydrolysis of (1-&gt;4)-beta-D-mannosidic linkages in mannans, galactomannans and glucomannans.</text>
        <dbReference type="EC" id="3.2.1.78"/>
    </reaction>
</comment>
<evidence type="ECO:0000256" key="3">
    <source>
        <dbReference type="ARBA" id="ARBA00023295"/>
    </source>
</evidence>
<feature type="binding site" evidence="6">
    <location>
        <position position="202"/>
    </location>
    <ligand>
        <name>substrate</name>
    </ligand>
</feature>
<evidence type="ECO:0000256" key="6">
    <source>
        <dbReference type="PIRSR" id="PIRSR018168-2"/>
    </source>
</evidence>
<dbReference type="PRINTS" id="PR00739">
    <property type="entry name" value="GLHYDRLASE26"/>
</dbReference>
<dbReference type="InterPro" id="IPR022790">
    <property type="entry name" value="GH26_dom"/>
</dbReference>
<comment type="similarity">
    <text evidence="1 4 8">Belongs to the glycosyl hydrolase 26 family.</text>
</comment>
<feature type="domain" description="GH26" evidence="9">
    <location>
        <begin position="28"/>
        <end position="369"/>
    </location>
</feature>
<feature type="chain" id="PRO_5011836042" description="Mannan endo-1,4-beta-mannosidase" evidence="4">
    <location>
        <begin position="19"/>
        <end position="372"/>
    </location>
</feature>
<evidence type="ECO:0000313" key="11">
    <source>
        <dbReference type="Proteomes" id="UP000184130"/>
    </source>
</evidence>
<dbReference type="PROSITE" id="PS51764">
    <property type="entry name" value="GH26"/>
    <property type="match status" value="1"/>
</dbReference>
<dbReference type="GO" id="GO:0005576">
    <property type="term" value="C:extracellular region"/>
    <property type="evidence" value="ECO:0007669"/>
    <property type="project" value="UniProtKB-SubCell"/>
</dbReference>
<keyword evidence="4" id="KW-0119">Carbohydrate metabolism</keyword>
<evidence type="ECO:0000256" key="8">
    <source>
        <dbReference type="PROSITE-ProRule" id="PRU01100"/>
    </source>
</evidence>
<evidence type="ECO:0000256" key="2">
    <source>
        <dbReference type="ARBA" id="ARBA00022801"/>
    </source>
</evidence>
<dbReference type="GO" id="GO:0006080">
    <property type="term" value="P:substituted mannan metabolic process"/>
    <property type="evidence" value="ECO:0007669"/>
    <property type="project" value="UniProtKB-UniRule"/>
</dbReference>
<dbReference type="OrthoDB" id="9816550at2"/>
<comment type="subcellular location">
    <subcellularLocation>
        <location evidence="4">Secreted</location>
    </subcellularLocation>
</comment>
<name>A0A1M6VW96_XYLRU</name>
<evidence type="ECO:0000256" key="4">
    <source>
        <dbReference type="PIRNR" id="PIRNR018168"/>
    </source>
</evidence>
<feature type="binding site" evidence="6">
    <location>
        <position position="269"/>
    </location>
    <ligand>
        <name>substrate</name>
    </ligand>
</feature>
<feature type="active site" description="Proton donor" evidence="5 8">
    <location>
        <position position="197"/>
    </location>
</feature>
<gene>
    <name evidence="10" type="ORF">SAMN05216463_11456</name>
</gene>
<dbReference type="GO" id="GO:0016985">
    <property type="term" value="F:mannan endo-1,4-beta-mannosidase activity"/>
    <property type="evidence" value="ECO:0007669"/>
    <property type="project" value="UniProtKB-UniRule"/>
</dbReference>
<evidence type="ECO:0000256" key="5">
    <source>
        <dbReference type="PIRSR" id="PIRSR018168-1"/>
    </source>
</evidence>
<dbReference type="SUPFAM" id="SSF51445">
    <property type="entry name" value="(Trans)glycosidases"/>
    <property type="match status" value="1"/>
</dbReference>
<protein>
    <recommendedName>
        <fullName evidence="4">Mannan endo-1,4-beta-mannosidase</fullName>
        <ecNumber evidence="4">3.2.1.78</ecNumber>
    </recommendedName>
</protein>
<evidence type="ECO:0000256" key="1">
    <source>
        <dbReference type="ARBA" id="ARBA00007754"/>
    </source>
</evidence>
<dbReference type="RefSeq" id="WP_073209013.1">
    <property type="nucleotide sequence ID" value="NZ_FRBD01000014.1"/>
</dbReference>
<keyword evidence="4" id="KW-0964">Secreted</keyword>
<reference evidence="10 11" key="1">
    <citation type="submission" date="2016-11" db="EMBL/GenBank/DDBJ databases">
        <authorList>
            <person name="Jaros S."/>
            <person name="Januszkiewicz K."/>
            <person name="Wedrychowicz H."/>
        </authorList>
    </citation>
    <scope>NUCLEOTIDE SEQUENCE [LARGE SCALE GENOMIC DNA]</scope>
    <source>
        <strain evidence="10 11">KHT3</strain>
    </source>
</reference>
<feature type="signal peptide" evidence="4">
    <location>
        <begin position="1"/>
        <end position="18"/>
    </location>
</feature>
<feature type="site" description="Plays an important role in maintaining the position of the catalytic nucleophile" evidence="7">
    <location>
        <position position="196"/>
    </location>
</feature>
<dbReference type="EC" id="3.2.1.78" evidence="4"/>
<dbReference type="InterPro" id="IPR017853">
    <property type="entry name" value="GH"/>
</dbReference>
<dbReference type="InterPro" id="IPR016714">
    <property type="entry name" value="MANB/E"/>
</dbReference>
<sequence>MKKLFVLTVGAMMIASCAGIKNAEPEKTGAQLLKERLDTLREKGIMYGHQDDPFYGLTWAYQNDSSDVKNVCGDYPAVMGFELGGIEMGDEKSLDSVPFTRITQEIINHYNRGGIITISWHPRNPVTTIDGGGLAGQKFPEGTAWDVTDSAVVKKVLDGGEYHDKFETWMQRLSDFLATLKTSDGKKIPYIFRPWHENSGSWFWWGEKLCTVEEYKALWNMLQDKLKADGFDNIVWAYSPGCQDNLTAERLLDRYPGDDRVDMLGLDGYQWVPEEKDAFMARTKQNLEVLCKVSEEHGLIPALTECGMKNLTEPTWWSSTLLPAVEQFPISYMLTWRNAPHEWFGPSPAKPDAPYFVEMYKKNNTLFLKDIK</sequence>
<keyword evidence="3 4" id="KW-0326">Glycosidase</keyword>
<dbReference type="AlphaFoldDB" id="A0A1M6VW96"/>
<proteinExistence type="inferred from homology"/>
<dbReference type="PANTHER" id="PTHR40079">
    <property type="entry name" value="MANNAN ENDO-1,4-BETA-MANNOSIDASE E-RELATED"/>
    <property type="match status" value="1"/>
</dbReference>
<evidence type="ECO:0000313" key="10">
    <source>
        <dbReference type="EMBL" id="SHK85772.1"/>
    </source>
</evidence>
<keyword evidence="2 4" id="KW-0378">Hydrolase</keyword>
<feature type="binding site" evidence="6">
    <location>
        <position position="121"/>
    </location>
    <ligand>
        <name>substrate</name>
    </ligand>
</feature>
<accession>A0A1M6VW96</accession>
<feature type="active site" description="Nucleophile" evidence="5 8">
    <location>
        <position position="305"/>
    </location>
</feature>
<evidence type="ECO:0000259" key="9">
    <source>
        <dbReference type="PROSITE" id="PS51764"/>
    </source>
</evidence>
<dbReference type="Gene3D" id="3.20.20.80">
    <property type="entry name" value="Glycosidases"/>
    <property type="match status" value="1"/>
</dbReference>